<accession>A0A6V7QTS4</accession>
<feature type="region of interest" description="Disordered" evidence="1">
    <location>
        <begin position="1"/>
        <end position="226"/>
    </location>
</feature>
<evidence type="ECO:0000313" key="3">
    <source>
        <dbReference type="EMBL" id="CAD1846287.1"/>
    </source>
</evidence>
<feature type="compositionally biased region" description="Basic and acidic residues" evidence="1">
    <location>
        <begin position="52"/>
        <end position="80"/>
    </location>
</feature>
<feature type="domain" description="XS" evidence="2">
    <location>
        <begin position="484"/>
        <end position="617"/>
    </location>
</feature>
<feature type="compositionally biased region" description="Low complexity" evidence="1">
    <location>
        <begin position="137"/>
        <end position="161"/>
    </location>
</feature>
<dbReference type="PANTHER" id="PTHR46619">
    <property type="entry name" value="RNA RECOGNITION MOTIF XS DOMAIN PROTEIN-RELATED"/>
    <property type="match status" value="1"/>
</dbReference>
<feature type="compositionally biased region" description="Low complexity" evidence="1">
    <location>
        <begin position="83"/>
        <end position="98"/>
    </location>
</feature>
<protein>
    <recommendedName>
        <fullName evidence="2">XS domain-containing protein</fullName>
    </recommendedName>
</protein>
<reference evidence="3" key="1">
    <citation type="submission" date="2020-07" db="EMBL/GenBank/DDBJ databases">
        <authorList>
            <person name="Lin J."/>
        </authorList>
    </citation>
    <scope>NUCLEOTIDE SEQUENCE</scope>
</reference>
<dbReference type="Gene3D" id="3.30.70.2890">
    <property type="entry name" value="XS domain"/>
    <property type="match status" value="1"/>
</dbReference>
<sequence>MVAPIPNPCSPSHPPTMKNPKASSSGKGSSQKAPSSLSGGGGPSAASGNRKSRWEPNDKPPSDRRPSGSDSKPLKPKDEPSGPSSAAAAAAAAAATPNPKEKPAAPTPVSGNLRSPHSAGPPSTSPTPPPSRRPRLRTASTTSSAAPSCSPTAASAPTSPSRRIRRRPPPPPPPPPIRWRFSPEDHLRDPRFGRGSGPQNDYWASLGLDGPRGPSESGPSSLKRKYGEDDELAWSRRHVLLYGGAGGNPPGLPPGVGGERDDLRSSKHAKLGTGGYEGLPSRSARVDDAPAVPLDVDKQALKRAFLKFSKTINESFSQKKNYLENGKNEPLKCIACGRFAYVWKFSFYLTTAIAMHALGGAVPTLDGALVDIDGRLGTFGAMVAASTEAVKLIMPTFLLIDSCFYGSCKANYACFSIDWASKDFADVHALIMHAYHSQNADMRVDHLGLHKALCVLMGWNYAKAPENSKAYQLLSPDDSQANREDLILWPPIVIIHNTNLGRRKDGRMEGMGNKEMDNKLKDLGFPGGKSKSLYGKEGHLGVTLVKFANTEAGLKEAERLAEYFEKEGHGRRGWSRAQATLPSGDDDKNPLLVKLNERTGEKKRILYGYLATASDLDKVDFDMKKRASVKSKREFDLSD</sequence>
<feature type="compositionally biased region" description="Low complexity" evidence="1">
    <location>
        <begin position="20"/>
        <end position="37"/>
    </location>
</feature>
<feature type="compositionally biased region" description="Basic and acidic residues" evidence="1">
    <location>
        <begin position="181"/>
        <end position="192"/>
    </location>
</feature>
<dbReference type="Pfam" id="PF03468">
    <property type="entry name" value="XS"/>
    <property type="match status" value="1"/>
</dbReference>
<dbReference type="GO" id="GO:0031047">
    <property type="term" value="P:regulatory ncRNA-mediated gene silencing"/>
    <property type="evidence" value="ECO:0007669"/>
    <property type="project" value="InterPro"/>
</dbReference>
<dbReference type="EMBL" id="CAJEUB010000013">
    <property type="protein sequence ID" value="CAD1846287.1"/>
    <property type="molecule type" value="Genomic_DNA"/>
</dbReference>
<evidence type="ECO:0000256" key="1">
    <source>
        <dbReference type="SAM" id="MobiDB-lite"/>
    </source>
</evidence>
<feature type="compositionally biased region" description="Low complexity" evidence="1">
    <location>
        <begin position="211"/>
        <end position="221"/>
    </location>
</feature>
<organism evidence="3">
    <name type="scientific">Ananas comosus var. bracteatus</name>
    <name type="common">red pineapple</name>
    <dbReference type="NCBI Taxonomy" id="296719"/>
    <lineage>
        <taxon>Eukaryota</taxon>
        <taxon>Viridiplantae</taxon>
        <taxon>Streptophyta</taxon>
        <taxon>Embryophyta</taxon>
        <taxon>Tracheophyta</taxon>
        <taxon>Spermatophyta</taxon>
        <taxon>Magnoliopsida</taxon>
        <taxon>Liliopsida</taxon>
        <taxon>Poales</taxon>
        <taxon>Bromeliaceae</taxon>
        <taxon>Bromelioideae</taxon>
        <taxon>Ananas</taxon>
    </lineage>
</organism>
<evidence type="ECO:0000259" key="2">
    <source>
        <dbReference type="Pfam" id="PF03468"/>
    </source>
</evidence>
<gene>
    <name evidence="3" type="ORF">CB5_LOCUS29498</name>
</gene>
<dbReference type="AlphaFoldDB" id="A0A6V7QTS4"/>
<dbReference type="PANTHER" id="PTHR46619:SF3">
    <property type="entry name" value="RNA RECOGNITION MOTIF XS DOMAIN PROTEIN"/>
    <property type="match status" value="1"/>
</dbReference>
<dbReference type="InterPro" id="IPR038588">
    <property type="entry name" value="XS_domain_sf"/>
</dbReference>
<proteinExistence type="predicted"/>
<feature type="compositionally biased region" description="Pro residues" evidence="1">
    <location>
        <begin position="1"/>
        <end position="14"/>
    </location>
</feature>
<dbReference type="InterPro" id="IPR005380">
    <property type="entry name" value="XS_domain"/>
</dbReference>
<name>A0A6V7QTS4_ANACO</name>